<dbReference type="NCBIfam" id="TIGR02095">
    <property type="entry name" value="glgA"/>
    <property type="match status" value="1"/>
</dbReference>
<feature type="binding site" evidence="7">
    <location>
        <position position="15"/>
    </location>
    <ligand>
        <name>ADP-alpha-D-glucose</name>
        <dbReference type="ChEBI" id="CHEBI:57498"/>
    </ligand>
</feature>
<evidence type="ECO:0000256" key="8">
    <source>
        <dbReference type="SAM" id="MobiDB-lite"/>
    </source>
</evidence>
<keyword evidence="12" id="KW-1185">Reference proteome</keyword>
<feature type="domain" description="Starch synthase catalytic" evidence="10">
    <location>
        <begin position="2"/>
        <end position="230"/>
    </location>
</feature>
<evidence type="ECO:0000259" key="10">
    <source>
        <dbReference type="Pfam" id="PF08323"/>
    </source>
</evidence>
<dbReference type="KEGG" id="bkw:BkAM31D_04235"/>
<dbReference type="Pfam" id="PF00534">
    <property type="entry name" value="Glycos_transf_1"/>
    <property type="match status" value="1"/>
</dbReference>
<evidence type="ECO:0000256" key="3">
    <source>
        <dbReference type="ARBA" id="ARBA00010281"/>
    </source>
</evidence>
<sequence>MNIVMAASECAPYFKTGGLADVVAALPKALANNDHTLTVVLPKHRNLPDEIQSKLKFICSFDVYVRWRKQYCGILAYETEEVTYYFIDNEYYFDRMQMYGEMDDAERYAFFTHAFFEALDRLNLEPDLIHCHDWQTALIPTYIKAGAVQRNVKTVFTIHNLKYQGIFPLTIFDELLHLDQIHLGGLEFNGTINFMKSALVHADWVTTVSPTYANEILDPYYGEGLETFLHERQTSLTGIVNGIDEEIYNPESDLYVSIPYKKHYGRKKENKRIMQQELDLTVSKEIPMFVVISRLVEEKGLPLLVHIIDELLTTESVQVVIMGTGETGFEDHFQDISNRYPNTCRFMNVFQEGLARRLYAASDFFLMPSRFEPCGLSQLIALRYESVPIVRETGGLKDTIKPYNEYTGEGNGFSFTNYNADDFLNTIRYAIHLYHQPKHWNQILKNVYKSKLNWEHSAAKYENIYKKLLNPKYEEEHYGNDSRTAKSDVTRETHLVIR</sequence>
<protein>
    <recommendedName>
        <fullName evidence="7">Glycogen synthase</fullName>
        <ecNumber evidence="7">2.4.1.21</ecNumber>
    </recommendedName>
    <alternativeName>
        <fullName evidence="7">Starch [bacterial glycogen] synthase</fullName>
    </alternativeName>
</protein>
<dbReference type="RefSeq" id="WP_066156002.1">
    <property type="nucleotide sequence ID" value="NZ_CP020814.1"/>
</dbReference>
<keyword evidence="4 7" id="KW-0328">Glycosyltransferase</keyword>
<comment type="pathway">
    <text evidence="7">Glycan biosynthesis; glycogen biosynthesis.</text>
</comment>
<dbReference type="CDD" id="cd03791">
    <property type="entry name" value="GT5_Glycogen_synthase_DULL1-like"/>
    <property type="match status" value="1"/>
</dbReference>
<keyword evidence="6 7" id="KW-0320">Glycogen biosynthesis</keyword>
<evidence type="ECO:0000256" key="7">
    <source>
        <dbReference type="HAMAP-Rule" id="MF_00484"/>
    </source>
</evidence>
<proteinExistence type="inferred from homology"/>
<dbReference type="PANTHER" id="PTHR45825">
    <property type="entry name" value="GRANULE-BOUND STARCH SYNTHASE 1, CHLOROPLASTIC/AMYLOPLASTIC"/>
    <property type="match status" value="1"/>
</dbReference>
<dbReference type="GO" id="GO:0005978">
    <property type="term" value="P:glycogen biosynthetic process"/>
    <property type="evidence" value="ECO:0007669"/>
    <property type="project" value="UniProtKB-UniRule"/>
</dbReference>
<dbReference type="Gene3D" id="3.40.50.2000">
    <property type="entry name" value="Glycogen Phosphorylase B"/>
    <property type="match status" value="2"/>
</dbReference>
<comment type="similarity">
    <text evidence="3 7">Belongs to the glycosyltransferase 1 family. Bacterial/plant glycogen synthase subfamily.</text>
</comment>
<evidence type="ECO:0000256" key="2">
    <source>
        <dbReference type="ARBA" id="ARBA00002764"/>
    </source>
</evidence>
<comment type="function">
    <text evidence="2 7">Synthesizes alpha-1,4-glucan chains using ADP-glucose.</text>
</comment>
<dbReference type="NCBIfam" id="NF001898">
    <property type="entry name" value="PRK00654.1-1"/>
    <property type="match status" value="1"/>
</dbReference>
<dbReference type="STRING" id="199441.BkAM31D_04235"/>
<dbReference type="InterPro" id="IPR013534">
    <property type="entry name" value="Starch_synth_cat_dom"/>
</dbReference>
<reference evidence="11 12" key="1">
    <citation type="submission" date="2017-04" db="EMBL/GenBank/DDBJ databases">
        <title>Bacillus krulwichiae AM31D Genome sequencing and assembly.</title>
        <authorList>
            <person name="Krulwich T.A."/>
            <person name="Anastor L."/>
            <person name="Ehrlich R."/>
            <person name="Ehrlich G.D."/>
            <person name="Janto B."/>
        </authorList>
    </citation>
    <scope>NUCLEOTIDE SEQUENCE [LARGE SCALE GENOMIC DNA]</scope>
    <source>
        <strain evidence="11 12">AM31D</strain>
    </source>
</reference>
<dbReference type="InterPro" id="IPR011835">
    <property type="entry name" value="GS/SS"/>
</dbReference>
<gene>
    <name evidence="7 11" type="primary">glgA</name>
    <name evidence="11" type="ORF">BkAM31D_04235</name>
</gene>
<dbReference type="UniPathway" id="UPA00164"/>
<dbReference type="Proteomes" id="UP000193006">
    <property type="component" value="Chromosome"/>
</dbReference>
<evidence type="ECO:0000256" key="1">
    <source>
        <dbReference type="ARBA" id="ARBA00001478"/>
    </source>
</evidence>
<evidence type="ECO:0000256" key="4">
    <source>
        <dbReference type="ARBA" id="ARBA00022676"/>
    </source>
</evidence>
<comment type="catalytic activity">
    <reaction evidence="1 7">
        <text>[(1-&gt;4)-alpha-D-glucosyl](n) + ADP-alpha-D-glucose = [(1-&gt;4)-alpha-D-glucosyl](n+1) + ADP + H(+)</text>
        <dbReference type="Rhea" id="RHEA:18189"/>
        <dbReference type="Rhea" id="RHEA-COMP:9584"/>
        <dbReference type="Rhea" id="RHEA-COMP:9587"/>
        <dbReference type="ChEBI" id="CHEBI:15378"/>
        <dbReference type="ChEBI" id="CHEBI:15444"/>
        <dbReference type="ChEBI" id="CHEBI:57498"/>
        <dbReference type="ChEBI" id="CHEBI:456216"/>
        <dbReference type="EC" id="2.4.1.21"/>
    </reaction>
</comment>
<dbReference type="PANTHER" id="PTHR45825:SF11">
    <property type="entry name" value="ALPHA AMYLASE DOMAIN-CONTAINING PROTEIN"/>
    <property type="match status" value="1"/>
</dbReference>
<dbReference type="SUPFAM" id="SSF53756">
    <property type="entry name" value="UDP-Glycosyltransferase/glycogen phosphorylase"/>
    <property type="match status" value="1"/>
</dbReference>
<dbReference type="HAMAP" id="MF_00484">
    <property type="entry name" value="Glycogen_synth"/>
    <property type="match status" value="1"/>
</dbReference>
<dbReference type="AlphaFoldDB" id="A0A1X9MAC8"/>
<evidence type="ECO:0000313" key="12">
    <source>
        <dbReference type="Proteomes" id="UP000193006"/>
    </source>
</evidence>
<dbReference type="GO" id="GO:0004373">
    <property type="term" value="F:alpha-1,4-glucan glucosyltransferase (UDP-glucose donor) activity"/>
    <property type="evidence" value="ECO:0007669"/>
    <property type="project" value="InterPro"/>
</dbReference>
<evidence type="ECO:0000256" key="6">
    <source>
        <dbReference type="ARBA" id="ARBA00023056"/>
    </source>
</evidence>
<organism evidence="11 12">
    <name type="scientific">Halalkalibacter krulwichiae</name>
    <dbReference type="NCBI Taxonomy" id="199441"/>
    <lineage>
        <taxon>Bacteria</taxon>
        <taxon>Bacillati</taxon>
        <taxon>Bacillota</taxon>
        <taxon>Bacilli</taxon>
        <taxon>Bacillales</taxon>
        <taxon>Bacillaceae</taxon>
        <taxon>Halalkalibacter</taxon>
    </lineage>
</organism>
<dbReference type="GO" id="GO:0009011">
    <property type="term" value="F:alpha-1,4-glucan glucosyltransferase (ADP-glucose donor) activity"/>
    <property type="evidence" value="ECO:0007669"/>
    <property type="project" value="UniProtKB-UniRule"/>
</dbReference>
<feature type="domain" description="Glycosyl transferase family 1" evidence="9">
    <location>
        <begin position="284"/>
        <end position="442"/>
    </location>
</feature>
<feature type="region of interest" description="Disordered" evidence="8">
    <location>
        <begin position="476"/>
        <end position="498"/>
    </location>
</feature>
<evidence type="ECO:0000256" key="5">
    <source>
        <dbReference type="ARBA" id="ARBA00022679"/>
    </source>
</evidence>
<dbReference type="Pfam" id="PF08323">
    <property type="entry name" value="Glyco_transf_5"/>
    <property type="match status" value="1"/>
</dbReference>
<evidence type="ECO:0000259" key="9">
    <source>
        <dbReference type="Pfam" id="PF00534"/>
    </source>
</evidence>
<evidence type="ECO:0000313" key="11">
    <source>
        <dbReference type="EMBL" id="ARK29123.1"/>
    </source>
</evidence>
<dbReference type="InterPro" id="IPR001296">
    <property type="entry name" value="Glyco_trans_1"/>
</dbReference>
<dbReference type="EC" id="2.4.1.21" evidence="7"/>
<dbReference type="EMBL" id="CP020814">
    <property type="protein sequence ID" value="ARK29123.1"/>
    <property type="molecule type" value="Genomic_DNA"/>
</dbReference>
<keyword evidence="5 7" id="KW-0808">Transferase</keyword>
<name>A0A1X9MAC8_9BACI</name>
<accession>A0A1X9MAC8</accession>